<dbReference type="EMBL" id="BMNT01000017">
    <property type="protein sequence ID" value="GGK88086.1"/>
    <property type="molecule type" value="Genomic_DNA"/>
</dbReference>
<feature type="signal peptide" evidence="2">
    <location>
        <begin position="1"/>
        <end position="23"/>
    </location>
</feature>
<accession>A0A917R3D0</accession>
<sequence length="349" mass="35643">MRVVWLWAVLAGLLAALTGPSAAADSLARRGRELMREHPEIWTGAVILRGERSLIVAARRPGLPARITLPDVAARPGAEARFARPAAAGEASGDGTAVVDDVSGTGGAAAFGGSGGGSPVPAGSAGSGVPGGEGDSRSRDLADLARRADRASLVAGRLLGPVRPVILVPATTEQAATLSAPASVTGLAAVAAVDSVIVEPAAFARLSAAGRDVVLTHEITHIAAGAALDGRTPKWLVEGFADYVGYRDSGIPVARAAAELAEEVRAGRLPRELPGPGDFAAGSPRLAQAYEEAWLACRYVAERYGERALVALYRAARGGDLSAALSRTLGTGPAGFTAAWRAYVQDRLR</sequence>
<reference evidence="3" key="2">
    <citation type="submission" date="2020-09" db="EMBL/GenBank/DDBJ databases">
        <authorList>
            <person name="Sun Q."/>
            <person name="Ohkuma M."/>
        </authorList>
    </citation>
    <scope>NUCLEOTIDE SEQUENCE</scope>
    <source>
        <strain evidence="3">JCM 13064</strain>
    </source>
</reference>
<evidence type="ECO:0000256" key="1">
    <source>
        <dbReference type="SAM" id="MobiDB-lite"/>
    </source>
</evidence>
<dbReference type="RefSeq" id="WP_189163920.1">
    <property type="nucleotide sequence ID" value="NZ_BMNT01000017.1"/>
</dbReference>
<gene>
    <name evidence="3" type="ORF">GCM10007964_33230</name>
</gene>
<evidence type="ECO:0008006" key="5">
    <source>
        <dbReference type="Google" id="ProtNLM"/>
    </source>
</evidence>
<feature type="chain" id="PRO_5038898094" description="Peptidase MA-like domain-containing protein" evidence="2">
    <location>
        <begin position="24"/>
        <end position="349"/>
    </location>
</feature>
<evidence type="ECO:0000256" key="2">
    <source>
        <dbReference type="SAM" id="SignalP"/>
    </source>
</evidence>
<comment type="caution">
    <text evidence="3">The sequence shown here is derived from an EMBL/GenBank/DDBJ whole genome shotgun (WGS) entry which is preliminary data.</text>
</comment>
<name>A0A917R3D0_9ACTN</name>
<dbReference type="Proteomes" id="UP000645217">
    <property type="component" value="Unassembled WGS sequence"/>
</dbReference>
<feature type="region of interest" description="Disordered" evidence="1">
    <location>
        <begin position="110"/>
        <end position="139"/>
    </location>
</feature>
<keyword evidence="2" id="KW-0732">Signal</keyword>
<keyword evidence="4" id="KW-1185">Reference proteome</keyword>
<protein>
    <recommendedName>
        <fullName evidence="5">Peptidase MA-like domain-containing protein</fullName>
    </recommendedName>
</protein>
<evidence type="ECO:0000313" key="3">
    <source>
        <dbReference type="EMBL" id="GGK88086.1"/>
    </source>
</evidence>
<reference evidence="3" key="1">
    <citation type="journal article" date="2014" name="Int. J. Syst. Evol. Microbiol.">
        <title>Complete genome sequence of Corynebacterium casei LMG S-19264T (=DSM 44701T), isolated from a smear-ripened cheese.</title>
        <authorList>
            <consortium name="US DOE Joint Genome Institute (JGI-PGF)"/>
            <person name="Walter F."/>
            <person name="Albersmeier A."/>
            <person name="Kalinowski J."/>
            <person name="Ruckert C."/>
        </authorList>
    </citation>
    <scope>NUCLEOTIDE SEQUENCE</scope>
    <source>
        <strain evidence="3">JCM 13064</strain>
    </source>
</reference>
<evidence type="ECO:0000313" key="4">
    <source>
        <dbReference type="Proteomes" id="UP000645217"/>
    </source>
</evidence>
<proteinExistence type="predicted"/>
<dbReference type="AlphaFoldDB" id="A0A917R3D0"/>
<organism evidence="3 4">
    <name type="scientific">Sphaerisporangium melleum</name>
    <dbReference type="NCBI Taxonomy" id="321316"/>
    <lineage>
        <taxon>Bacteria</taxon>
        <taxon>Bacillati</taxon>
        <taxon>Actinomycetota</taxon>
        <taxon>Actinomycetes</taxon>
        <taxon>Streptosporangiales</taxon>
        <taxon>Streptosporangiaceae</taxon>
        <taxon>Sphaerisporangium</taxon>
    </lineage>
</organism>